<evidence type="ECO:0000259" key="2">
    <source>
        <dbReference type="Pfam" id="PF13116"/>
    </source>
</evidence>
<dbReference type="PANTHER" id="PTHR38690:SF1">
    <property type="entry name" value="PROTEASE"/>
    <property type="match status" value="1"/>
</dbReference>
<dbReference type="PANTHER" id="PTHR38690">
    <property type="entry name" value="PROTEASE-RELATED"/>
    <property type="match status" value="1"/>
</dbReference>
<dbReference type="InterPro" id="IPR025263">
    <property type="entry name" value="YhdP_central"/>
</dbReference>
<feature type="compositionally biased region" description="Basic and acidic residues" evidence="1">
    <location>
        <begin position="1284"/>
        <end position="1293"/>
    </location>
</feature>
<dbReference type="RefSeq" id="WP_065089304.1">
    <property type="nucleotide sequence ID" value="NZ_JQSG02000002.1"/>
</dbReference>
<dbReference type="InterPro" id="IPR011836">
    <property type="entry name" value="YhdP"/>
</dbReference>
<evidence type="ECO:0000256" key="1">
    <source>
        <dbReference type="SAM" id="MobiDB-lite"/>
    </source>
</evidence>
<name>A0A1A6C5X5_9GAMM</name>
<gene>
    <name evidence="3" type="ORF">Thpro_021008</name>
</gene>
<accession>A0A1A6C5X5</accession>
<dbReference type="Pfam" id="PF13116">
    <property type="entry name" value="YhdP"/>
    <property type="match status" value="1"/>
</dbReference>
<sequence length="1303" mass="139131">MPRWLKHLVGALWLSAAVAVILAAVLTVVARQLLPMVPHYRAQIEAVASDWLHHPVRIGGIQVGWHWITPTVTLEHVRVLDDAGKTALQLSRVGLRLGVWNSLLAGRPVPGEIDLQGARVVITRAADGRLSISGLALPLPGDGGAEPTASGARLPAWVSRIDYRLGDARVVIDDVAGGRRYRFTRVTLVARPTDDGIDLAGRFALPARLGSEVGFAADLRRRGAGDAAVWGGSVYLDLQGIRLQGLPLKTLLPELPPLRGQVDARVWSVWTKGRLARVSGHLSVQNLALPGPTVSANAVPPALTAFSGDLRWQAMPQGWRLQGAQLRVSTEQSAWPVDGFDVSFAQHDGSDRTVSGWAGFLRLQDVAPLLARLPWLPDDWSDRLTALAPGGDLRDLRFALHEGDGRPPQLAVSADLQDVSLRPDGHLPGVDGLSGHLAMNPVAGSFDIDSAKLGVTVPTVFGEPLPALKTSGVLRWRRGEDGTEVVAPRFALSNQDLAVRGQLGLWLPNGGRPDLNLMLGVERAKVAAAPRYLPVKRLHPDLVRWLNKALQGGEVTGGSIVLRGDPGDFPFRHHRGVFDAELTVRDGTLDYFRDWPRLQAMNGTLDLHDFSLHAQVSQAQMLSSSLRDVTLDIPDLDHAVLGIQGSGSGPLGDVVTYLSHTPLGDGRKALFDEMRAGGQTQFDLSLSLPLRAAELPHWSLRGSASIDDGSFALPEQDFALSRMRGKLAFTQRSLSAKAMQAVFKGVPVTLGASTRSDGLATLTLDGHLSVARLFGKDSPIARYAQGDTDWRIAFTLPMTTQGYRRYGMGLTLVSGLQGVSVKLPAPLGKSAASARGLVAQLSLTHDDAPVSLRYGADLQGLFQLAGKTGCRHVVRGDLRLDAGAPVLPAKGVSVQGRLAYFNVDAWRRVLDRLPSTTSTAECPGGGASADAVRRLRMNFGELDVLGRRLSKVSLDATRQGGVWRATIDSDVISGKLQVPAALHGGTPVRFDLSRLDLDGGTLPASAGDGAVDPASLPALSGRIGELTVADRRLRNVQLTTTPTREGMQIHLAEVDEPHLRARASGSWLREPGGRTTMQVQLEVDSDDAGKALDGLNVQAGLAGGKGHLSATLSWPGGPGQLGWGVLEGQARLDLKNGRLMEVNPGQTGRLLGLLNLAALPQRLSLNFGDVFDKGFAFNDMKSRFQLRDGNIYTQDTHISGSSANMSITGRVGMVARDYDAQVTIVPQVQSTVAIAGAVLGGPVTGAALFLLDRLLGLGKQINKAAEFRYRVTGPWDAPKIVAEDVAARDHPSRGGDAPRGNPF</sequence>
<proteinExistence type="predicted"/>
<organism evidence="3 4">
    <name type="scientific">Acidihalobacter prosperus</name>
    <dbReference type="NCBI Taxonomy" id="160660"/>
    <lineage>
        <taxon>Bacteria</taxon>
        <taxon>Pseudomonadati</taxon>
        <taxon>Pseudomonadota</taxon>
        <taxon>Gammaproteobacteria</taxon>
        <taxon>Chromatiales</taxon>
        <taxon>Ectothiorhodospiraceae</taxon>
        <taxon>Acidihalobacter</taxon>
    </lineage>
</organism>
<evidence type="ECO:0000313" key="4">
    <source>
        <dbReference type="Proteomes" id="UP000029273"/>
    </source>
</evidence>
<dbReference type="NCBIfam" id="TIGR02099">
    <property type="entry name" value="YhdP family protein"/>
    <property type="match status" value="1"/>
</dbReference>
<feature type="domain" description="YhdP central" evidence="2">
    <location>
        <begin position="4"/>
        <end position="1280"/>
    </location>
</feature>
<dbReference type="Proteomes" id="UP000029273">
    <property type="component" value="Unassembled WGS sequence"/>
</dbReference>
<evidence type="ECO:0000313" key="3">
    <source>
        <dbReference type="EMBL" id="OBS09958.1"/>
    </source>
</evidence>
<keyword evidence="4" id="KW-1185">Reference proteome</keyword>
<reference evidence="3 4" key="1">
    <citation type="journal article" date="2014" name="Genome Announc.">
        <title>Draft Genome Sequence of the Iron-Oxidizing, Acidophilic, and Halotolerant 'Thiobacillus prosperus' Type Strain DSM 5130.</title>
        <authorList>
            <person name="Ossandon F.J."/>
            <person name="Cardenas J.P."/>
            <person name="Corbett M."/>
            <person name="Quatrini R."/>
            <person name="Holmes D.S."/>
            <person name="Watkin E."/>
        </authorList>
    </citation>
    <scope>NUCLEOTIDE SEQUENCE [LARGE SCALE GENOMIC DNA]</scope>
    <source>
        <strain evidence="3 4">DSM 5130</strain>
    </source>
</reference>
<protein>
    <submittedName>
        <fullName evidence="3">TIGR02099 family protein</fullName>
    </submittedName>
</protein>
<comment type="caution">
    <text evidence="3">The sequence shown here is derived from an EMBL/GenBank/DDBJ whole genome shotgun (WGS) entry which is preliminary data.</text>
</comment>
<dbReference type="OrthoDB" id="9762238at2"/>
<dbReference type="EMBL" id="JQSG02000002">
    <property type="protein sequence ID" value="OBS09958.1"/>
    <property type="molecule type" value="Genomic_DNA"/>
</dbReference>
<feature type="region of interest" description="Disordered" evidence="1">
    <location>
        <begin position="1284"/>
        <end position="1303"/>
    </location>
</feature>